<sequence>MPLTGTTIKQVASIVTTTFPADDLKEIQDFIYWQPDATGSGVEAIYVMLSDPLVISRVR</sequence>
<dbReference type="EMBL" id="JBHLXG010000018">
    <property type="protein sequence ID" value="MFC0228387.1"/>
    <property type="molecule type" value="Genomic_DNA"/>
</dbReference>
<evidence type="ECO:0000259" key="4">
    <source>
        <dbReference type="Pfam" id="PF06958"/>
    </source>
</evidence>
<accession>A0ABV6EHA7</accession>
<protein>
    <submittedName>
        <fullName evidence="5">S-type pyocin domain-containing protein</fullName>
    </submittedName>
</protein>
<evidence type="ECO:0000256" key="2">
    <source>
        <dbReference type="ARBA" id="ARBA00023022"/>
    </source>
</evidence>
<reference evidence="5 6" key="1">
    <citation type="submission" date="2024-09" db="EMBL/GenBank/DDBJ databases">
        <authorList>
            <person name="Sun Q."/>
            <person name="Mori K."/>
        </authorList>
    </citation>
    <scope>NUCLEOTIDE SEQUENCE [LARGE SCALE GENOMIC DNA]</scope>
    <source>
        <strain evidence="5 6">CCM 8626</strain>
    </source>
</reference>
<feature type="domain" description="Pyosin/cloacin translocation" evidence="4">
    <location>
        <begin position="3"/>
        <end position="48"/>
    </location>
</feature>
<dbReference type="InterPro" id="IPR036302">
    <property type="entry name" value="Pyosin/cloacin_T_dom_sf"/>
</dbReference>
<keyword evidence="2" id="KW-0044">Antibiotic</keyword>
<name>A0ABV6EHA7_9GAMM</name>
<evidence type="ECO:0000256" key="3">
    <source>
        <dbReference type="ARBA" id="ARBA00023048"/>
    </source>
</evidence>
<dbReference type="RefSeq" id="WP_380677938.1">
    <property type="nucleotide sequence ID" value="NZ_CP173186.1"/>
</dbReference>
<keyword evidence="1" id="KW-0929">Antimicrobial</keyword>
<gene>
    <name evidence="5" type="ORF">ACFFJ3_18105</name>
</gene>
<dbReference type="Pfam" id="PF06958">
    <property type="entry name" value="Pyocin_S"/>
    <property type="match status" value="1"/>
</dbReference>
<evidence type="ECO:0000256" key="1">
    <source>
        <dbReference type="ARBA" id="ARBA00022529"/>
    </source>
</evidence>
<dbReference type="InterPro" id="IPR016128">
    <property type="entry name" value="Pyosin/cloacin_T_dom"/>
</dbReference>
<comment type="caution">
    <text evidence="5">The sequence shown here is derived from an EMBL/GenBank/DDBJ whole genome shotgun (WGS) entry which is preliminary data.</text>
</comment>
<dbReference type="SUPFAM" id="SSF69369">
    <property type="entry name" value="Cloacin translocation domain"/>
    <property type="match status" value="1"/>
</dbReference>
<dbReference type="Proteomes" id="UP001589792">
    <property type="component" value="Unassembled WGS sequence"/>
</dbReference>
<keyword evidence="6" id="KW-1185">Reference proteome</keyword>
<organism evidence="5 6">
    <name type="scientific">Serratia aquatilis</name>
    <dbReference type="NCBI Taxonomy" id="1737515"/>
    <lineage>
        <taxon>Bacteria</taxon>
        <taxon>Pseudomonadati</taxon>
        <taxon>Pseudomonadota</taxon>
        <taxon>Gammaproteobacteria</taxon>
        <taxon>Enterobacterales</taxon>
        <taxon>Yersiniaceae</taxon>
        <taxon>Serratia</taxon>
    </lineage>
</organism>
<keyword evidence="3" id="KW-0078">Bacteriocin</keyword>
<evidence type="ECO:0000313" key="5">
    <source>
        <dbReference type="EMBL" id="MFC0228387.1"/>
    </source>
</evidence>
<proteinExistence type="predicted"/>
<evidence type="ECO:0000313" key="6">
    <source>
        <dbReference type="Proteomes" id="UP001589792"/>
    </source>
</evidence>